<dbReference type="Gene3D" id="1.10.150.130">
    <property type="match status" value="1"/>
</dbReference>
<keyword evidence="3" id="KW-0233">DNA recombination</keyword>
<evidence type="ECO:0000256" key="1">
    <source>
        <dbReference type="ARBA" id="ARBA00008857"/>
    </source>
</evidence>
<dbReference type="InterPro" id="IPR011010">
    <property type="entry name" value="DNA_brk_join_enz"/>
</dbReference>
<dbReference type="Proteomes" id="UP000562045">
    <property type="component" value="Unassembled WGS sequence"/>
</dbReference>
<dbReference type="Gene3D" id="1.10.443.10">
    <property type="entry name" value="Intergrase catalytic core"/>
    <property type="match status" value="1"/>
</dbReference>
<dbReference type="PANTHER" id="PTHR30349:SF64">
    <property type="entry name" value="PROPHAGE INTEGRASE INTD-RELATED"/>
    <property type="match status" value="1"/>
</dbReference>
<dbReference type="CDD" id="cd01189">
    <property type="entry name" value="INT_ICEBs1_C_like"/>
    <property type="match status" value="1"/>
</dbReference>
<accession>A0A7Y9ZNN4</accession>
<dbReference type="GO" id="GO:0015074">
    <property type="term" value="P:DNA integration"/>
    <property type="evidence" value="ECO:0007669"/>
    <property type="project" value="InterPro"/>
</dbReference>
<evidence type="ECO:0000259" key="4">
    <source>
        <dbReference type="PROSITE" id="PS51898"/>
    </source>
</evidence>
<dbReference type="AlphaFoldDB" id="A0A7Y9ZNN4"/>
<dbReference type="PROSITE" id="PS51898">
    <property type="entry name" value="TYR_RECOMBINASE"/>
    <property type="match status" value="1"/>
</dbReference>
<dbReference type="PANTHER" id="PTHR30349">
    <property type="entry name" value="PHAGE INTEGRASE-RELATED"/>
    <property type="match status" value="1"/>
</dbReference>
<dbReference type="InterPro" id="IPR010998">
    <property type="entry name" value="Integrase_recombinase_N"/>
</dbReference>
<dbReference type="InterPro" id="IPR002104">
    <property type="entry name" value="Integrase_catalytic"/>
</dbReference>
<feature type="domain" description="Tyr recombinase" evidence="4">
    <location>
        <begin position="64"/>
        <end position="281"/>
    </location>
</feature>
<evidence type="ECO:0000256" key="3">
    <source>
        <dbReference type="ARBA" id="ARBA00023172"/>
    </source>
</evidence>
<dbReference type="GO" id="GO:0006310">
    <property type="term" value="P:DNA recombination"/>
    <property type="evidence" value="ECO:0007669"/>
    <property type="project" value="UniProtKB-KW"/>
</dbReference>
<evidence type="ECO:0000313" key="5">
    <source>
        <dbReference type="EMBL" id="NYI47643.1"/>
    </source>
</evidence>
<organism evidence="5 6">
    <name type="scientific">Nocardioides aromaticivorans</name>
    <dbReference type="NCBI Taxonomy" id="200618"/>
    <lineage>
        <taxon>Bacteria</taxon>
        <taxon>Bacillati</taxon>
        <taxon>Actinomycetota</taxon>
        <taxon>Actinomycetes</taxon>
        <taxon>Propionibacteriales</taxon>
        <taxon>Nocardioidaceae</taxon>
        <taxon>Nocardioides</taxon>
    </lineage>
</organism>
<comment type="caution">
    <text evidence="5">The sequence shown here is derived from an EMBL/GenBank/DDBJ whole genome shotgun (WGS) entry which is preliminary data.</text>
</comment>
<dbReference type="GO" id="GO:0003677">
    <property type="term" value="F:DNA binding"/>
    <property type="evidence" value="ECO:0007669"/>
    <property type="project" value="UniProtKB-KW"/>
</dbReference>
<sequence>MPLGKIRPLDVDRWIKDLSVGPTTKRMVLAQFKQCLAAAVREGLLRANPAAETRSPAHRRKRVTLADVLDSNEVDLLTKATPDHWKALVYLSAWLGWRWSEAMGLRWRDVDLDAAVIYVGNETIVESQGHLYVRRGGKTDAATRIIPLPTAAVDVLIWHRSRSAVDAAGNRRVFLTAPCPPPGKHAVTGRKGGCEASSTCLGHTPLRSNFRRIFVKAVSEAGLEGRGINVRQLRHTAASLMLSHGLDVLDVQDRLGHSRGSVTLDIYGRVLSGRRSTSTALLSSAMEASSSLSFARDPERAEGLPKSLQE</sequence>
<name>A0A7Y9ZNN4_9ACTN</name>
<dbReference type="InterPro" id="IPR050090">
    <property type="entry name" value="Tyrosine_recombinase_XerCD"/>
</dbReference>
<evidence type="ECO:0000256" key="2">
    <source>
        <dbReference type="ARBA" id="ARBA00023125"/>
    </source>
</evidence>
<dbReference type="SUPFAM" id="SSF56349">
    <property type="entry name" value="DNA breaking-rejoining enzymes"/>
    <property type="match status" value="1"/>
</dbReference>
<dbReference type="EMBL" id="JACBZM010000001">
    <property type="protein sequence ID" value="NYI47643.1"/>
    <property type="molecule type" value="Genomic_DNA"/>
</dbReference>
<proteinExistence type="inferred from homology"/>
<dbReference type="InterPro" id="IPR013762">
    <property type="entry name" value="Integrase-like_cat_sf"/>
</dbReference>
<dbReference type="Pfam" id="PF00589">
    <property type="entry name" value="Phage_integrase"/>
    <property type="match status" value="1"/>
</dbReference>
<reference evidence="5 6" key="1">
    <citation type="submission" date="2020-07" db="EMBL/GenBank/DDBJ databases">
        <title>Sequencing the genomes of 1000 actinobacteria strains.</title>
        <authorList>
            <person name="Klenk H.-P."/>
        </authorList>
    </citation>
    <scope>NUCLEOTIDE SEQUENCE [LARGE SCALE GENOMIC DNA]</scope>
    <source>
        <strain evidence="5 6">DSM 15131</strain>
    </source>
</reference>
<evidence type="ECO:0000313" key="6">
    <source>
        <dbReference type="Proteomes" id="UP000562045"/>
    </source>
</evidence>
<protein>
    <submittedName>
        <fullName evidence="5">Integrase</fullName>
    </submittedName>
</protein>
<comment type="similarity">
    <text evidence="1">Belongs to the 'phage' integrase family.</text>
</comment>
<keyword evidence="2" id="KW-0238">DNA-binding</keyword>
<gene>
    <name evidence="5" type="ORF">BJ993_004723</name>
</gene>